<dbReference type="CDD" id="cd04301">
    <property type="entry name" value="NAT_SF"/>
    <property type="match status" value="1"/>
</dbReference>
<dbReference type="Proteomes" id="UP000515277">
    <property type="component" value="Chromosome"/>
</dbReference>
<accession>A0A7G8YQD4</accession>
<name>A0A7G8YQD4_9PSED</name>
<dbReference type="PANTHER" id="PTHR43800">
    <property type="entry name" value="PEPTIDYL-LYSINE N-ACETYLTRANSFERASE YJAB"/>
    <property type="match status" value="1"/>
</dbReference>
<reference evidence="5" key="1">
    <citation type="journal article" date="2020" name="Microbiol. Resour. Announc.">
        <title>Complete genome sequences of four natural Pseudomonas isolates that catabolize a wide range of aromatic compounds relevant to lignin valorization.</title>
        <authorList>
            <person name="Hatmaker E.A."/>
            <person name="Presley G."/>
            <person name="Cannon O."/>
            <person name="Guss A.M."/>
            <person name="Elkins J.G."/>
        </authorList>
    </citation>
    <scope>NUCLEOTIDE SEQUENCE [LARGE SCALE GENOMIC DNA]</scope>
    <source>
        <strain evidence="5">H1F5C</strain>
    </source>
</reference>
<dbReference type="PROSITE" id="PS51186">
    <property type="entry name" value="GNAT"/>
    <property type="match status" value="1"/>
</dbReference>
<dbReference type="NCBIfam" id="NF007853">
    <property type="entry name" value="PRK10562.1"/>
    <property type="match status" value="1"/>
</dbReference>
<protein>
    <submittedName>
        <fullName evidence="4">N-acetyltransferase</fullName>
        <ecNumber evidence="4">2.3.1.-</ecNumber>
    </submittedName>
</protein>
<evidence type="ECO:0000256" key="2">
    <source>
        <dbReference type="ARBA" id="ARBA00023315"/>
    </source>
</evidence>
<dbReference type="SUPFAM" id="SSF55729">
    <property type="entry name" value="Acyl-CoA N-acyltransferases (Nat)"/>
    <property type="match status" value="1"/>
</dbReference>
<dbReference type="GO" id="GO:0016747">
    <property type="term" value="F:acyltransferase activity, transferring groups other than amino-acyl groups"/>
    <property type="evidence" value="ECO:0007669"/>
    <property type="project" value="InterPro"/>
</dbReference>
<dbReference type="InterPro" id="IPR016181">
    <property type="entry name" value="Acyl_CoA_acyltransferase"/>
</dbReference>
<dbReference type="Gene3D" id="3.40.630.30">
    <property type="match status" value="1"/>
</dbReference>
<dbReference type="AlphaFoldDB" id="A0A7G8YQD4"/>
<dbReference type="PANTHER" id="PTHR43800:SF1">
    <property type="entry name" value="PEPTIDYL-LYSINE N-ACETYLTRANSFERASE YJAB"/>
    <property type="match status" value="1"/>
</dbReference>
<evidence type="ECO:0000313" key="4">
    <source>
        <dbReference type="EMBL" id="QNH77882.1"/>
    </source>
</evidence>
<keyword evidence="1 4" id="KW-0808">Transferase</keyword>
<feature type="domain" description="N-acetyltransferase" evidence="3">
    <location>
        <begin position="1"/>
        <end position="142"/>
    </location>
</feature>
<evidence type="ECO:0000256" key="1">
    <source>
        <dbReference type="ARBA" id="ARBA00022679"/>
    </source>
</evidence>
<dbReference type="EC" id="2.3.1.-" evidence="4"/>
<sequence>MLIRDFQNSDLQALLALWLDVSIQAHHFIDPDFWRSKVEDMRNLYIPHAQTRVAERDGQLLGFYCLHEDQLAAIFVAVQHQGLGLGKQLLADARQRRSRLELAVYAANLPSIGFYRQQGFQVIGNGTDPHTGEAELIMAWPG</sequence>
<keyword evidence="2 4" id="KW-0012">Acyltransferase</keyword>
<dbReference type="EMBL" id="CP060201">
    <property type="protein sequence ID" value="QNH77882.1"/>
    <property type="molecule type" value="Genomic_DNA"/>
</dbReference>
<gene>
    <name evidence="4" type="ORF">GGI48_01440</name>
</gene>
<evidence type="ECO:0000313" key="5">
    <source>
        <dbReference type="Proteomes" id="UP000515277"/>
    </source>
</evidence>
<dbReference type="Pfam" id="PF13508">
    <property type="entry name" value="Acetyltransf_7"/>
    <property type="match status" value="1"/>
</dbReference>
<evidence type="ECO:0000259" key="3">
    <source>
        <dbReference type="PROSITE" id="PS51186"/>
    </source>
</evidence>
<dbReference type="InterPro" id="IPR000182">
    <property type="entry name" value="GNAT_dom"/>
</dbReference>
<proteinExistence type="predicted"/>
<organism evidence="4 5">
    <name type="scientific">Pseudomonas protegens</name>
    <dbReference type="NCBI Taxonomy" id="380021"/>
    <lineage>
        <taxon>Bacteria</taxon>
        <taxon>Pseudomonadati</taxon>
        <taxon>Pseudomonadota</taxon>
        <taxon>Gammaproteobacteria</taxon>
        <taxon>Pseudomonadales</taxon>
        <taxon>Pseudomonadaceae</taxon>
        <taxon>Pseudomonas</taxon>
    </lineage>
</organism>
<dbReference type="RefSeq" id="WP_179596507.1">
    <property type="nucleotide sequence ID" value="NZ_CP060201.1"/>
</dbReference>